<evidence type="ECO:0000256" key="2">
    <source>
        <dbReference type="ARBA" id="ARBA00022723"/>
    </source>
</evidence>
<dbReference type="PANTHER" id="PTHR46365:SF1">
    <property type="entry name" value="COPPER TRANSPORT PROTEIN ATOX1"/>
    <property type="match status" value="1"/>
</dbReference>
<dbReference type="GO" id="GO:0016531">
    <property type="term" value="F:copper chaperone activity"/>
    <property type="evidence" value="ECO:0007669"/>
    <property type="project" value="TreeGrafter"/>
</dbReference>
<dbReference type="SUPFAM" id="SSF55008">
    <property type="entry name" value="HMA, heavy metal-associated domain"/>
    <property type="match status" value="1"/>
</dbReference>
<dbReference type="PANTHER" id="PTHR46365">
    <property type="entry name" value="COPPER TRANSPORT PROTEIN ATOX1"/>
    <property type="match status" value="1"/>
</dbReference>
<dbReference type="GO" id="GO:0005829">
    <property type="term" value="C:cytosol"/>
    <property type="evidence" value="ECO:0007669"/>
    <property type="project" value="TreeGrafter"/>
</dbReference>
<dbReference type="InterPro" id="IPR051881">
    <property type="entry name" value="Copper_transport_ATOX1-like"/>
</dbReference>
<feature type="compositionally biased region" description="Basic and acidic residues" evidence="8">
    <location>
        <begin position="15"/>
        <end position="26"/>
    </location>
</feature>
<proteinExistence type="inferred from homology"/>
<keyword evidence="5" id="KW-0406">Ion transport</keyword>
<organism evidence="9 10">
    <name type="scientific">Lachnellula occidentalis</name>
    <dbReference type="NCBI Taxonomy" id="215460"/>
    <lineage>
        <taxon>Eukaryota</taxon>
        <taxon>Fungi</taxon>
        <taxon>Dikarya</taxon>
        <taxon>Ascomycota</taxon>
        <taxon>Pezizomycotina</taxon>
        <taxon>Leotiomycetes</taxon>
        <taxon>Helotiales</taxon>
        <taxon>Lachnaceae</taxon>
        <taxon>Lachnellula</taxon>
    </lineage>
</organism>
<keyword evidence="10" id="KW-1185">Reference proteome</keyword>
<dbReference type="EMBL" id="QGMI01001220">
    <property type="protein sequence ID" value="TVY34150.1"/>
    <property type="molecule type" value="Genomic_DNA"/>
</dbReference>
<protein>
    <submittedName>
        <fullName evidence="9">Metal homeostasis factor</fullName>
    </submittedName>
</protein>
<feature type="region of interest" description="Disordered" evidence="8">
    <location>
        <begin position="1"/>
        <end position="35"/>
    </location>
</feature>
<dbReference type="GO" id="GO:0046872">
    <property type="term" value="F:metal ion binding"/>
    <property type="evidence" value="ECO:0007669"/>
    <property type="project" value="UniProtKB-KW"/>
</dbReference>
<dbReference type="InterPro" id="IPR006121">
    <property type="entry name" value="HMA_dom"/>
</dbReference>
<dbReference type="CDD" id="cd00371">
    <property type="entry name" value="HMA"/>
    <property type="match status" value="1"/>
</dbReference>
<comment type="similarity">
    <text evidence="7">Belongs to the ATX1 family.</text>
</comment>
<feature type="region of interest" description="Disordered" evidence="8">
    <location>
        <begin position="144"/>
        <end position="177"/>
    </location>
</feature>
<evidence type="ECO:0000256" key="5">
    <source>
        <dbReference type="ARBA" id="ARBA00023065"/>
    </source>
</evidence>
<dbReference type="OrthoDB" id="689350at2759"/>
<name>A0A8H8U568_9HELO</name>
<accession>A0A8H8U568</accession>
<dbReference type="Proteomes" id="UP000443090">
    <property type="component" value="Unassembled WGS sequence"/>
</dbReference>
<gene>
    <name evidence="9" type="primary">ATX1</name>
    <name evidence="9" type="ORF">LOCC1_G008643</name>
</gene>
<evidence type="ECO:0000313" key="9">
    <source>
        <dbReference type="EMBL" id="TVY34150.1"/>
    </source>
</evidence>
<evidence type="ECO:0000256" key="4">
    <source>
        <dbReference type="ARBA" id="ARBA00023008"/>
    </source>
</evidence>
<keyword evidence="2" id="KW-0479">Metal-binding</keyword>
<evidence type="ECO:0000256" key="3">
    <source>
        <dbReference type="ARBA" id="ARBA00022796"/>
    </source>
</evidence>
<keyword evidence="4" id="KW-0186">Copper</keyword>
<evidence type="ECO:0000256" key="7">
    <source>
        <dbReference type="ARBA" id="ARBA00038171"/>
    </source>
</evidence>
<evidence type="ECO:0000313" key="10">
    <source>
        <dbReference type="Proteomes" id="UP000443090"/>
    </source>
</evidence>
<feature type="non-terminal residue" evidence="9">
    <location>
        <position position="1"/>
    </location>
</feature>
<comment type="caution">
    <text evidence="9">The sequence shown here is derived from an EMBL/GenBank/DDBJ whole genome shotgun (WGS) entry which is preliminary data.</text>
</comment>
<dbReference type="InterPro" id="IPR036163">
    <property type="entry name" value="HMA_dom_sf"/>
</dbReference>
<keyword evidence="1" id="KW-0813">Transport</keyword>
<dbReference type="GO" id="GO:0006825">
    <property type="term" value="P:copper ion transport"/>
    <property type="evidence" value="ECO:0007669"/>
    <property type="project" value="UniProtKB-KW"/>
</dbReference>
<keyword evidence="6" id="KW-0143">Chaperone</keyword>
<dbReference type="AlphaFoldDB" id="A0A8H8U568"/>
<dbReference type="Gene3D" id="3.30.70.100">
    <property type="match status" value="1"/>
</dbReference>
<evidence type="ECO:0000256" key="8">
    <source>
        <dbReference type="SAM" id="MobiDB-lite"/>
    </source>
</evidence>
<reference evidence="9 10" key="1">
    <citation type="submission" date="2018-05" db="EMBL/GenBank/DDBJ databases">
        <title>Genome sequencing and assembly of the regulated plant pathogen Lachnellula willkommii and related sister species for the development of diagnostic species identification markers.</title>
        <authorList>
            <person name="Giroux E."/>
            <person name="Bilodeau G."/>
        </authorList>
    </citation>
    <scope>NUCLEOTIDE SEQUENCE [LARGE SCALE GENOMIC DNA]</scope>
    <source>
        <strain evidence="9 10">CBS 160.35</strain>
    </source>
</reference>
<evidence type="ECO:0000256" key="6">
    <source>
        <dbReference type="ARBA" id="ARBA00023186"/>
    </source>
</evidence>
<evidence type="ECO:0000256" key="1">
    <source>
        <dbReference type="ARBA" id="ARBA00022448"/>
    </source>
</evidence>
<keyword evidence="3" id="KW-0187">Copper transport</keyword>
<sequence length="177" mass="19462">HDKKTNQSKMTPSIEKSEAIQSEKPEMIQSEVAETTPKELSEHTYNFEVVMTCTGCSGAVNRVLGKLKGSVHFSSPHSHSIAPTTPFSIFFFPGVKSYDVALEQQRVFVTAEPSLDYDTVFDKIKKTGKHVKWGEADGVKIGDYDKNGDKIEPKEAAEGADDGAKIESEKLPEQIVA</sequence>